<evidence type="ECO:0000313" key="1">
    <source>
        <dbReference type="EMBL" id="GBM67046.1"/>
    </source>
</evidence>
<dbReference type="AlphaFoldDB" id="A0A4Y2HNU3"/>
<sequence length="216" mass="23870">MRKTPIKGSISAHAQTSRIENVIAQPKQLFSHLRSWRQRVGDPKRNEVSGHRKLQVNQHLIVVLRTCAPKLTCCDSLAFLWSKLTIFEGGKRAPRLACVLFTVATAALCLVAFVDARPAGTGPADRWILFLLVLARPALGFDVPIPCFRCYKCSTYTSLCNRVNANSSWVQSLKKDVTVVSTCSLGALLWLTNHDDPVVFAQQNSSCCISVPVTIF</sequence>
<reference evidence="1 2" key="1">
    <citation type="journal article" date="2019" name="Sci. Rep.">
        <title>Orb-weaving spider Araneus ventricosus genome elucidates the spidroin gene catalogue.</title>
        <authorList>
            <person name="Kono N."/>
            <person name="Nakamura H."/>
            <person name="Ohtoshi R."/>
            <person name="Moran D.A.P."/>
            <person name="Shinohara A."/>
            <person name="Yoshida Y."/>
            <person name="Fujiwara M."/>
            <person name="Mori M."/>
            <person name="Tomita M."/>
            <person name="Arakawa K."/>
        </authorList>
    </citation>
    <scope>NUCLEOTIDE SEQUENCE [LARGE SCALE GENOMIC DNA]</scope>
</reference>
<evidence type="ECO:0000313" key="2">
    <source>
        <dbReference type="Proteomes" id="UP000499080"/>
    </source>
</evidence>
<gene>
    <name evidence="1" type="ORF">AVEN_214377_1</name>
</gene>
<organism evidence="1 2">
    <name type="scientific">Araneus ventricosus</name>
    <name type="common">Orbweaver spider</name>
    <name type="synonym">Epeira ventricosa</name>
    <dbReference type="NCBI Taxonomy" id="182803"/>
    <lineage>
        <taxon>Eukaryota</taxon>
        <taxon>Metazoa</taxon>
        <taxon>Ecdysozoa</taxon>
        <taxon>Arthropoda</taxon>
        <taxon>Chelicerata</taxon>
        <taxon>Arachnida</taxon>
        <taxon>Araneae</taxon>
        <taxon>Araneomorphae</taxon>
        <taxon>Entelegynae</taxon>
        <taxon>Araneoidea</taxon>
        <taxon>Araneidae</taxon>
        <taxon>Araneus</taxon>
    </lineage>
</organism>
<dbReference type="EMBL" id="BGPR01002059">
    <property type="protein sequence ID" value="GBM67046.1"/>
    <property type="molecule type" value="Genomic_DNA"/>
</dbReference>
<proteinExistence type="predicted"/>
<accession>A0A4Y2HNU3</accession>
<protein>
    <submittedName>
        <fullName evidence="1">Uncharacterized protein</fullName>
    </submittedName>
</protein>
<dbReference type="Proteomes" id="UP000499080">
    <property type="component" value="Unassembled WGS sequence"/>
</dbReference>
<name>A0A4Y2HNU3_ARAVE</name>
<comment type="caution">
    <text evidence="1">The sequence shown here is derived from an EMBL/GenBank/DDBJ whole genome shotgun (WGS) entry which is preliminary data.</text>
</comment>
<keyword evidence="2" id="KW-1185">Reference proteome</keyword>